<sequence>MHINTSILIAAVLVSLLLFISPAHAADTGSIEIISDPDNVEVYITNQFRGYTPITISDLRPGLTRISLKKPNYQNWDGVAYIIPGSTARLEPTLVPMGTLFRNTGNIVITTHPEAVVLQNQNYAGVADEKGSLIIAQTDLGLHLITIEKEGYYSYQEYAIVTSGQTTGVVIELTPLTTPVPAAPVPTPDMRVSPLPTPPEQSAPTPAIIIAGIIAASLTAGFMRRF</sequence>
<dbReference type="AlphaFoldDB" id="A0A8J7W6L8"/>
<comment type="caution">
    <text evidence="2">The sequence shown here is derived from an EMBL/GenBank/DDBJ whole genome shotgun (WGS) entry which is preliminary data.</text>
</comment>
<evidence type="ECO:0000313" key="3">
    <source>
        <dbReference type="Proteomes" id="UP000730161"/>
    </source>
</evidence>
<reference evidence="2" key="1">
    <citation type="submission" date="2014-12" db="EMBL/GenBank/DDBJ databases">
        <authorList>
            <person name="Huang H.-H."/>
            <person name="Chen S.-C."/>
            <person name="Lai M.-C."/>
        </authorList>
    </citation>
    <scope>NUCLEOTIDE SEQUENCE</scope>
    <source>
        <strain evidence="2">K1F9705b</strain>
    </source>
</reference>
<keyword evidence="3" id="KW-1185">Reference proteome</keyword>
<dbReference type="Proteomes" id="UP000730161">
    <property type="component" value="Unassembled WGS sequence"/>
</dbReference>
<accession>A0A8J7W6L8</accession>
<dbReference type="EMBL" id="JWHL01000003">
    <property type="protein sequence ID" value="MBR1368661.1"/>
    <property type="molecule type" value="Genomic_DNA"/>
</dbReference>
<dbReference type="Pfam" id="PF08308">
    <property type="entry name" value="PEGA"/>
    <property type="match status" value="1"/>
</dbReference>
<evidence type="ECO:0000313" key="2">
    <source>
        <dbReference type="EMBL" id="MBR1368661.1"/>
    </source>
</evidence>
<protein>
    <recommendedName>
        <fullName evidence="1">PEGA domain-containing protein</fullName>
    </recommendedName>
</protein>
<feature type="domain" description="PEGA" evidence="1">
    <location>
        <begin position="29"/>
        <end position="95"/>
    </location>
</feature>
<gene>
    <name evidence="2" type="ORF">RJ53_03715</name>
</gene>
<evidence type="ECO:0000259" key="1">
    <source>
        <dbReference type="Pfam" id="PF08308"/>
    </source>
</evidence>
<organism evidence="2 3">
    <name type="scientific">Methanocalculus chunghsingensis</name>
    <dbReference type="NCBI Taxonomy" id="156457"/>
    <lineage>
        <taxon>Archaea</taxon>
        <taxon>Methanobacteriati</taxon>
        <taxon>Methanobacteriota</taxon>
        <taxon>Stenosarchaea group</taxon>
        <taxon>Methanomicrobia</taxon>
        <taxon>Methanomicrobiales</taxon>
        <taxon>Methanocalculaceae</taxon>
        <taxon>Methanocalculus</taxon>
    </lineage>
</organism>
<dbReference type="RefSeq" id="WP_211530289.1">
    <property type="nucleotide sequence ID" value="NZ_JWHL01000003.1"/>
</dbReference>
<dbReference type="PANTHER" id="PTHR36194:SF1">
    <property type="entry name" value="S-LAYER-LIKE PROTEIN"/>
    <property type="match status" value="1"/>
</dbReference>
<name>A0A8J7W6L8_9EURY</name>
<dbReference type="InterPro" id="IPR013229">
    <property type="entry name" value="PEGA"/>
</dbReference>
<proteinExistence type="predicted"/>
<dbReference type="PANTHER" id="PTHR36194">
    <property type="entry name" value="S-LAYER-LIKE PROTEIN"/>
    <property type="match status" value="1"/>
</dbReference>
<dbReference type="OrthoDB" id="118084at2157"/>